<evidence type="ECO:0000256" key="5">
    <source>
        <dbReference type="ARBA" id="ARBA00022750"/>
    </source>
</evidence>
<dbReference type="InterPro" id="IPR041373">
    <property type="entry name" value="RT_RNaseH"/>
</dbReference>
<proteinExistence type="predicted"/>
<keyword evidence="2" id="KW-0808">Transferase</keyword>
<dbReference type="InterPro" id="IPR043128">
    <property type="entry name" value="Rev_trsase/Diguanyl_cyclase"/>
</dbReference>
<evidence type="ECO:0000256" key="3">
    <source>
        <dbReference type="ARBA" id="ARBA00022695"/>
    </source>
</evidence>
<keyword evidence="6" id="KW-0255">Endonuclease</keyword>
<dbReference type="GO" id="GO:0003964">
    <property type="term" value="F:RNA-directed DNA polymerase activity"/>
    <property type="evidence" value="ECO:0007669"/>
    <property type="project" value="UniProtKB-KW"/>
</dbReference>
<keyword evidence="1" id="KW-0645">Protease</keyword>
<evidence type="ECO:0000313" key="12">
    <source>
        <dbReference type="Proteomes" id="UP001165121"/>
    </source>
</evidence>
<evidence type="ECO:0000256" key="4">
    <source>
        <dbReference type="ARBA" id="ARBA00022722"/>
    </source>
</evidence>
<evidence type="ECO:0000256" key="1">
    <source>
        <dbReference type="ARBA" id="ARBA00022670"/>
    </source>
</evidence>
<feature type="compositionally biased region" description="Basic and acidic residues" evidence="9">
    <location>
        <begin position="400"/>
        <end position="414"/>
    </location>
</feature>
<sequence>METCFATMLYKHLLIWIEDLLLYADDIETYLDKLTELFSLLNDYRLKLSAKKCSLYPKEVKWCGKIIDANGVPVQDQQHMLLKCMSGRFTGSQLNWAVIEKEAFPIALACDKLDYLPLRPQGFRMFCDHWNFIQVFAPHKHAKRHVKGKLLRWSMKLMNCTNVIEHIAGPHNIWADMISSWANNHAAVPPAIRRIHLTPASSPQQPISEVTEPTISSLRPLDDNNFIWPTFSEIVLVQAKHAATPGAVRTDDNVVYFMPMLQCSLNHIPVPSLSTKAPIELFTGLACPTPLRDFTCLVRTSSEVELVLIEHADDTDCRCACCTCSGGFCRRFCSDDYKLFGCNTRRYFNGDEVKPPPKRRVSLGEYKKARDKTTFACDELQALSDAGSDADIEDGEEDEKTSSSRRENLVFKTR</sequence>
<evidence type="ECO:0000313" key="11">
    <source>
        <dbReference type="EMBL" id="GMF44374.1"/>
    </source>
</evidence>
<feature type="compositionally biased region" description="Acidic residues" evidence="9">
    <location>
        <begin position="388"/>
        <end position="399"/>
    </location>
</feature>
<organism evidence="11 12">
    <name type="scientific">Phytophthora fragariaefolia</name>
    <dbReference type="NCBI Taxonomy" id="1490495"/>
    <lineage>
        <taxon>Eukaryota</taxon>
        <taxon>Sar</taxon>
        <taxon>Stramenopiles</taxon>
        <taxon>Oomycota</taxon>
        <taxon>Peronosporomycetes</taxon>
        <taxon>Peronosporales</taxon>
        <taxon>Peronosporaceae</taxon>
        <taxon>Phytophthora</taxon>
    </lineage>
</organism>
<dbReference type="InterPro" id="IPR000477">
    <property type="entry name" value="RT_dom"/>
</dbReference>
<name>A0A9W6XRP0_9STRA</name>
<dbReference type="OrthoDB" id="6772952at2759"/>
<dbReference type="AlphaFoldDB" id="A0A9W6XRP0"/>
<evidence type="ECO:0000256" key="6">
    <source>
        <dbReference type="ARBA" id="ARBA00022759"/>
    </source>
</evidence>
<keyword evidence="12" id="KW-1185">Reference proteome</keyword>
<dbReference type="InterPro" id="IPR043502">
    <property type="entry name" value="DNA/RNA_pol_sf"/>
</dbReference>
<evidence type="ECO:0000256" key="9">
    <source>
        <dbReference type="SAM" id="MobiDB-lite"/>
    </source>
</evidence>
<feature type="region of interest" description="Disordered" evidence="9">
    <location>
        <begin position="386"/>
        <end position="414"/>
    </location>
</feature>
<feature type="domain" description="Reverse transcriptase" evidence="10">
    <location>
        <begin position="1"/>
        <end position="67"/>
    </location>
</feature>
<keyword evidence="7" id="KW-0378">Hydrolase</keyword>
<dbReference type="PANTHER" id="PTHR33064:SF37">
    <property type="entry name" value="RIBONUCLEASE H"/>
    <property type="match status" value="1"/>
</dbReference>
<dbReference type="GO" id="GO:0004190">
    <property type="term" value="F:aspartic-type endopeptidase activity"/>
    <property type="evidence" value="ECO:0007669"/>
    <property type="project" value="UniProtKB-KW"/>
</dbReference>
<dbReference type="Gene3D" id="3.30.70.270">
    <property type="match status" value="1"/>
</dbReference>
<keyword evidence="4" id="KW-0540">Nuclease</keyword>
<keyword evidence="8" id="KW-0695">RNA-directed DNA polymerase</keyword>
<protein>
    <submittedName>
        <fullName evidence="11">Unnamed protein product</fullName>
    </submittedName>
</protein>
<dbReference type="GO" id="GO:0004519">
    <property type="term" value="F:endonuclease activity"/>
    <property type="evidence" value="ECO:0007669"/>
    <property type="project" value="UniProtKB-KW"/>
</dbReference>
<keyword evidence="3" id="KW-0548">Nucleotidyltransferase</keyword>
<dbReference type="Proteomes" id="UP001165121">
    <property type="component" value="Unassembled WGS sequence"/>
</dbReference>
<dbReference type="PANTHER" id="PTHR33064">
    <property type="entry name" value="POL PROTEIN"/>
    <property type="match status" value="1"/>
</dbReference>
<evidence type="ECO:0000259" key="10">
    <source>
        <dbReference type="PROSITE" id="PS50878"/>
    </source>
</evidence>
<dbReference type="Pfam" id="PF17917">
    <property type="entry name" value="RT_RNaseH"/>
    <property type="match status" value="1"/>
</dbReference>
<evidence type="ECO:0000256" key="2">
    <source>
        <dbReference type="ARBA" id="ARBA00022679"/>
    </source>
</evidence>
<dbReference type="EMBL" id="BSXT01001667">
    <property type="protein sequence ID" value="GMF44374.1"/>
    <property type="molecule type" value="Genomic_DNA"/>
</dbReference>
<dbReference type="SUPFAM" id="SSF56672">
    <property type="entry name" value="DNA/RNA polymerases"/>
    <property type="match status" value="1"/>
</dbReference>
<gene>
    <name evidence="11" type="ORF">Pfra01_001541800</name>
</gene>
<comment type="caution">
    <text evidence="11">The sequence shown here is derived from an EMBL/GenBank/DDBJ whole genome shotgun (WGS) entry which is preliminary data.</text>
</comment>
<accession>A0A9W6XRP0</accession>
<dbReference type="GO" id="GO:0006508">
    <property type="term" value="P:proteolysis"/>
    <property type="evidence" value="ECO:0007669"/>
    <property type="project" value="UniProtKB-KW"/>
</dbReference>
<dbReference type="InterPro" id="IPR051320">
    <property type="entry name" value="Viral_Replic_Matur_Polypro"/>
</dbReference>
<dbReference type="PROSITE" id="PS50878">
    <property type="entry name" value="RT_POL"/>
    <property type="match status" value="1"/>
</dbReference>
<keyword evidence="5" id="KW-0064">Aspartyl protease</keyword>
<reference evidence="11" key="1">
    <citation type="submission" date="2023-04" db="EMBL/GenBank/DDBJ databases">
        <title>Phytophthora fragariaefolia NBRC 109709.</title>
        <authorList>
            <person name="Ichikawa N."/>
            <person name="Sato H."/>
            <person name="Tonouchi N."/>
        </authorList>
    </citation>
    <scope>NUCLEOTIDE SEQUENCE</scope>
    <source>
        <strain evidence="11">NBRC 109709</strain>
    </source>
</reference>
<evidence type="ECO:0000256" key="8">
    <source>
        <dbReference type="ARBA" id="ARBA00022918"/>
    </source>
</evidence>
<evidence type="ECO:0000256" key="7">
    <source>
        <dbReference type="ARBA" id="ARBA00022801"/>
    </source>
</evidence>